<dbReference type="Pfam" id="PF02561">
    <property type="entry name" value="FliS"/>
    <property type="match status" value="1"/>
</dbReference>
<reference evidence="1 2" key="1">
    <citation type="submission" date="2019-01" db="EMBL/GenBank/DDBJ databases">
        <authorList>
            <person name="Chen W.-M."/>
        </authorList>
    </citation>
    <scope>NUCLEOTIDE SEQUENCE [LARGE SCALE GENOMIC DNA]</scope>
    <source>
        <strain evidence="1 2">FSY-9</strain>
    </source>
</reference>
<dbReference type="Proteomes" id="UP000282837">
    <property type="component" value="Unassembled WGS sequence"/>
</dbReference>
<dbReference type="InterPro" id="IPR036584">
    <property type="entry name" value="FliS_sf"/>
</dbReference>
<keyword evidence="1" id="KW-0969">Cilium</keyword>
<gene>
    <name evidence="1" type="ORF">EOE18_01845</name>
</gene>
<keyword evidence="2" id="KW-1185">Reference proteome</keyword>
<dbReference type="OrthoDB" id="7355300at2"/>
<protein>
    <submittedName>
        <fullName evidence="1">Flagellin</fullName>
    </submittedName>
</protein>
<dbReference type="AlphaFoldDB" id="A0A3S2UXN3"/>
<dbReference type="GO" id="GO:0044780">
    <property type="term" value="P:bacterial-type flagellum assembly"/>
    <property type="evidence" value="ECO:0007669"/>
    <property type="project" value="InterPro"/>
</dbReference>
<dbReference type="RefSeq" id="WP_127705574.1">
    <property type="nucleotide sequence ID" value="NZ_SACO01000001.1"/>
</dbReference>
<evidence type="ECO:0000313" key="1">
    <source>
        <dbReference type="EMBL" id="RVU07842.1"/>
    </source>
</evidence>
<dbReference type="SUPFAM" id="SSF101116">
    <property type="entry name" value="Flagellar export chaperone FliS"/>
    <property type="match status" value="1"/>
</dbReference>
<comment type="caution">
    <text evidence="1">The sequence shown here is derived from an EMBL/GenBank/DDBJ whole genome shotgun (WGS) entry which is preliminary data.</text>
</comment>
<dbReference type="EMBL" id="SACO01000001">
    <property type="protein sequence ID" value="RVU07842.1"/>
    <property type="molecule type" value="Genomic_DNA"/>
</dbReference>
<organism evidence="1 2">
    <name type="scientific">Novosphingobium umbonatum</name>
    <dbReference type="NCBI Taxonomy" id="1908524"/>
    <lineage>
        <taxon>Bacteria</taxon>
        <taxon>Pseudomonadati</taxon>
        <taxon>Pseudomonadota</taxon>
        <taxon>Alphaproteobacteria</taxon>
        <taxon>Sphingomonadales</taxon>
        <taxon>Sphingomonadaceae</taxon>
        <taxon>Novosphingobium</taxon>
    </lineage>
</organism>
<dbReference type="Gene3D" id="1.20.120.340">
    <property type="entry name" value="Flagellar protein FliS"/>
    <property type="match status" value="1"/>
</dbReference>
<dbReference type="InterPro" id="IPR003713">
    <property type="entry name" value="FliS"/>
</dbReference>
<sequence>MLGRRDPAEVYRRVDFNARALGGDPAELVRMCYEQLIAAIGSALLAQERGDNERKSQSLTRAVSALTALQLGVAGDDSMAQALLHIYTTARRAVLDSVLNFDSAMLQRVRQDFIEIAESMNGGT</sequence>
<accession>A0A3S2UXN3</accession>
<evidence type="ECO:0000313" key="2">
    <source>
        <dbReference type="Proteomes" id="UP000282837"/>
    </source>
</evidence>
<name>A0A3S2UXN3_9SPHN</name>
<proteinExistence type="predicted"/>
<keyword evidence="1" id="KW-0966">Cell projection</keyword>
<keyword evidence="1" id="KW-0282">Flagellum</keyword>